<dbReference type="FunFam" id="3.90.1150.10:FF:000014">
    <property type="entry name" value="Probable glycine dehydrogenase (decarboxylating) subunit 2"/>
    <property type="match status" value="1"/>
</dbReference>
<evidence type="ECO:0000259" key="5">
    <source>
        <dbReference type="Pfam" id="PF00266"/>
    </source>
</evidence>
<dbReference type="Pfam" id="PF00266">
    <property type="entry name" value="Aminotran_5"/>
    <property type="match status" value="1"/>
</dbReference>
<dbReference type="Gene3D" id="3.90.1150.10">
    <property type="entry name" value="Aspartate Aminotransferase, domain 1"/>
    <property type="match status" value="1"/>
</dbReference>
<comment type="catalytic activity">
    <reaction evidence="3 4">
        <text>N(6)-[(R)-lipoyl]-L-lysyl-[glycine-cleavage complex H protein] + glycine + H(+) = N(6)-[(R)-S(8)-aminomethyldihydrolipoyl]-L-lysyl-[glycine-cleavage complex H protein] + CO2</text>
        <dbReference type="Rhea" id="RHEA:24304"/>
        <dbReference type="Rhea" id="RHEA-COMP:10494"/>
        <dbReference type="Rhea" id="RHEA-COMP:10495"/>
        <dbReference type="ChEBI" id="CHEBI:15378"/>
        <dbReference type="ChEBI" id="CHEBI:16526"/>
        <dbReference type="ChEBI" id="CHEBI:57305"/>
        <dbReference type="ChEBI" id="CHEBI:83099"/>
        <dbReference type="ChEBI" id="CHEBI:83143"/>
        <dbReference type="EC" id="1.4.4.2"/>
    </reaction>
</comment>
<feature type="domain" description="Glycine dehydrogenase C-terminal" evidence="6">
    <location>
        <begin position="358"/>
        <end position="463"/>
    </location>
</feature>
<dbReference type="GO" id="GO:0005829">
    <property type="term" value="C:cytosol"/>
    <property type="evidence" value="ECO:0007669"/>
    <property type="project" value="TreeGrafter"/>
</dbReference>
<dbReference type="GO" id="GO:0005960">
    <property type="term" value="C:glycine cleavage complex"/>
    <property type="evidence" value="ECO:0007669"/>
    <property type="project" value="TreeGrafter"/>
</dbReference>
<dbReference type="Gene3D" id="3.40.640.10">
    <property type="entry name" value="Type I PLP-dependent aspartate aminotransferase-like (Major domain)"/>
    <property type="match status" value="1"/>
</dbReference>
<comment type="similarity">
    <text evidence="4">Belongs to the GcvP family. C-terminal subunit subfamily.</text>
</comment>
<dbReference type="Pfam" id="PF21478">
    <property type="entry name" value="GcvP2_C"/>
    <property type="match status" value="1"/>
</dbReference>
<evidence type="ECO:0000256" key="2">
    <source>
        <dbReference type="ARBA" id="ARBA00023002"/>
    </source>
</evidence>
<keyword evidence="2 4" id="KW-0560">Oxidoreductase</keyword>
<dbReference type="NCBIfam" id="NF003346">
    <property type="entry name" value="PRK04366.1"/>
    <property type="match status" value="1"/>
</dbReference>
<dbReference type="InterPro" id="IPR000192">
    <property type="entry name" value="Aminotrans_V_dom"/>
</dbReference>
<dbReference type="InterPro" id="IPR015421">
    <property type="entry name" value="PyrdxlP-dep_Trfase_major"/>
</dbReference>
<keyword evidence="1 4" id="KW-0663">Pyridoxal phosphate</keyword>
<reference evidence="7 8" key="1">
    <citation type="submission" date="2018-06" db="EMBL/GenBank/DDBJ databases">
        <title>Extensive metabolic versatility and redundancy in microbially diverse, dynamic hydrothermal sediments.</title>
        <authorList>
            <person name="Dombrowski N."/>
            <person name="Teske A."/>
            <person name="Baker B.J."/>
        </authorList>
    </citation>
    <scope>NUCLEOTIDE SEQUENCE [LARGE SCALE GENOMIC DNA]</scope>
    <source>
        <strain evidence="7">B30_G17</strain>
    </source>
</reference>
<comment type="cofactor">
    <cofactor evidence="4">
        <name>pyridoxal 5'-phosphate</name>
        <dbReference type="ChEBI" id="CHEBI:597326"/>
    </cofactor>
</comment>
<evidence type="ECO:0000259" key="6">
    <source>
        <dbReference type="Pfam" id="PF21478"/>
    </source>
</evidence>
<dbReference type="GO" id="GO:0016594">
    <property type="term" value="F:glycine binding"/>
    <property type="evidence" value="ECO:0007669"/>
    <property type="project" value="TreeGrafter"/>
</dbReference>
<comment type="function">
    <text evidence="4">The glycine cleavage system catalyzes the degradation of glycine. The P protein binds the alpha-amino group of glycine through its pyridoxal phosphate cofactor; CO(2) is released and the remaining methylamine moiety is then transferred to the lipoamide cofactor of the H protein.</text>
</comment>
<dbReference type="InterPro" id="IPR023012">
    <property type="entry name" value="GcvPB"/>
</dbReference>
<dbReference type="Gene3D" id="6.20.440.10">
    <property type="match status" value="1"/>
</dbReference>
<dbReference type="EMBL" id="QMQY01000021">
    <property type="protein sequence ID" value="RLE51115.1"/>
    <property type="molecule type" value="Genomic_DNA"/>
</dbReference>
<dbReference type="InterPro" id="IPR020581">
    <property type="entry name" value="GDC_P"/>
</dbReference>
<dbReference type="Proteomes" id="UP000281962">
    <property type="component" value="Unassembled WGS sequence"/>
</dbReference>
<evidence type="ECO:0000313" key="7">
    <source>
        <dbReference type="EMBL" id="RLE51115.1"/>
    </source>
</evidence>
<comment type="subunit">
    <text evidence="4">The glycine cleavage system is composed of four proteins: P, T, L and H. In this organism, the P 'protein' is a heterodimer of two subunits.</text>
</comment>
<dbReference type="GO" id="GO:0019464">
    <property type="term" value="P:glycine decarboxylation via glycine cleavage system"/>
    <property type="evidence" value="ECO:0007669"/>
    <property type="project" value="UniProtKB-UniRule"/>
</dbReference>
<dbReference type="PANTHER" id="PTHR11773">
    <property type="entry name" value="GLYCINE DEHYDROGENASE, DECARBOXYLATING"/>
    <property type="match status" value="1"/>
</dbReference>
<accession>A0A497EV43</accession>
<evidence type="ECO:0000256" key="4">
    <source>
        <dbReference type="HAMAP-Rule" id="MF_00713"/>
    </source>
</evidence>
<dbReference type="AlphaFoldDB" id="A0A497EV43"/>
<dbReference type="GO" id="GO:0004375">
    <property type="term" value="F:glycine dehydrogenase (decarboxylating) activity"/>
    <property type="evidence" value="ECO:0007669"/>
    <property type="project" value="UniProtKB-EC"/>
</dbReference>
<dbReference type="GO" id="GO:0030170">
    <property type="term" value="F:pyridoxal phosphate binding"/>
    <property type="evidence" value="ECO:0007669"/>
    <property type="project" value="TreeGrafter"/>
</dbReference>
<dbReference type="InterPro" id="IPR049316">
    <property type="entry name" value="GDC-P_C"/>
</dbReference>
<dbReference type="SUPFAM" id="SSF53383">
    <property type="entry name" value="PLP-dependent transferases"/>
    <property type="match status" value="1"/>
</dbReference>
<organism evidence="7 8">
    <name type="scientific">Thermoproteota archaeon</name>
    <dbReference type="NCBI Taxonomy" id="2056631"/>
    <lineage>
        <taxon>Archaea</taxon>
        <taxon>Thermoproteota</taxon>
    </lineage>
</organism>
<dbReference type="InterPro" id="IPR015424">
    <property type="entry name" value="PyrdxlP-dep_Trfase"/>
</dbReference>
<dbReference type="EC" id="1.4.4.2" evidence="4"/>
<sequence length="509" mass="56494">MFRQARWIEPLIFELSVPGRIGHLVPEADNEVKSLVGDVMNVIPENLRRTSIPLPELSEVDVARHFMRLSQMNYGVDLGPYPLGSCTMKYNPKINEELASMDDVAWIHPYQDESTIQGALELMYLVEKWLAEITGMYRVTLQPAAGAHGEFVGCLIIRAYHKFNNESHRDEIIVPDSAHGTNPASAAMAGFKVIEIPSAPDGCVDLNALKAAISDRTAGLMLTNPNTLGIFEEHILEIADIIHSAGGLLYYDGANLNGIMGKVRPGDMGFDIVHINVHKTFSTPHGGGGPGAGPVGVTKKLEKFLPIPVIEFDGKRYYLDYNRPYSIGKVKSFYGNFAVLVKTAAYILSMGAKGLKEAAELSVLNTNYFLKKMSNVKGFSLPYSPNKPRKHECVLSAEKMARETGVRALDVAKRLLDHGLHAPTIYFPLIVKEALMIEFTDTESKENIDFYIEVLKKISDEAYSDPRKVTSAPTNTSIERLDDVKASHPRTMCLSWKMYKKKFGGKTRE</sequence>
<evidence type="ECO:0000256" key="3">
    <source>
        <dbReference type="ARBA" id="ARBA00049026"/>
    </source>
</evidence>
<dbReference type="PANTHER" id="PTHR11773:SF1">
    <property type="entry name" value="GLYCINE DEHYDROGENASE (DECARBOXYLATING), MITOCHONDRIAL"/>
    <property type="match status" value="1"/>
</dbReference>
<protein>
    <recommendedName>
        <fullName evidence="4">Probable glycine dehydrogenase (decarboxylating) subunit 2</fullName>
        <ecNumber evidence="4">1.4.4.2</ecNumber>
    </recommendedName>
    <alternativeName>
        <fullName evidence="4">Glycine cleavage system P-protein subunit 2</fullName>
    </alternativeName>
    <alternativeName>
        <fullName evidence="4">Glycine decarboxylase subunit 2</fullName>
    </alternativeName>
    <alternativeName>
        <fullName evidence="4">Glycine dehydrogenase (aminomethyl-transferring) subunit 2</fullName>
    </alternativeName>
</protein>
<dbReference type="CDD" id="cd00613">
    <property type="entry name" value="GDC-P"/>
    <property type="match status" value="1"/>
</dbReference>
<evidence type="ECO:0000256" key="1">
    <source>
        <dbReference type="ARBA" id="ARBA00022898"/>
    </source>
</evidence>
<feature type="domain" description="Aminotransferase class V" evidence="5">
    <location>
        <begin position="166"/>
        <end position="286"/>
    </location>
</feature>
<gene>
    <name evidence="4" type="primary">gcvPB</name>
    <name evidence="7" type="ORF">DRJ21_00810</name>
</gene>
<proteinExistence type="inferred from homology"/>
<comment type="caution">
    <text evidence="7">The sequence shown here is derived from an EMBL/GenBank/DDBJ whole genome shotgun (WGS) entry which is preliminary data.</text>
</comment>
<dbReference type="FunFam" id="3.40.640.10:FF:000034">
    <property type="entry name" value="Probable glycine dehydrogenase (decarboxylating) subunit 2"/>
    <property type="match status" value="1"/>
</dbReference>
<name>A0A497EV43_9CREN</name>
<dbReference type="InterPro" id="IPR015422">
    <property type="entry name" value="PyrdxlP-dep_Trfase_small"/>
</dbReference>
<evidence type="ECO:0000313" key="8">
    <source>
        <dbReference type="Proteomes" id="UP000281962"/>
    </source>
</evidence>
<dbReference type="HAMAP" id="MF_00713">
    <property type="entry name" value="GcvPB"/>
    <property type="match status" value="1"/>
</dbReference>
<feature type="modified residue" description="N6-(pyridoxal phosphate)lysine" evidence="4">
    <location>
        <position position="279"/>
    </location>
</feature>